<reference evidence="2 3" key="1">
    <citation type="submission" date="2017-12" db="EMBL/GenBank/DDBJ databases">
        <title>Genomes of bacteria within cyanobacterial aggregates.</title>
        <authorList>
            <person name="Cai H."/>
        </authorList>
    </citation>
    <scope>NUCLEOTIDE SEQUENCE [LARGE SCALE GENOMIC DNA]</scope>
    <source>
        <strain evidence="2 3">TH16</strain>
    </source>
</reference>
<organism evidence="2 3">
    <name type="scientific">Niveispirillum cyanobacteriorum</name>
    <dbReference type="NCBI Taxonomy" id="1612173"/>
    <lineage>
        <taxon>Bacteria</taxon>
        <taxon>Pseudomonadati</taxon>
        <taxon>Pseudomonadota</taxon>
        <taxon>Alphaproteobacteria</taxon>
        <taxon>Rhodospirillales</taxon>
        <taxon>Azospirillaceae</taxon>
        <taxon>Niveispirillum</taxon>
    </lineage>
</organism>
<keyword evidence="3" id="KW-1185">Reference proteome</keyword>
<dbReference type="SMART" id="SM00062">
    <property type="entry name" value="PBPb"/>
    <property type="match status" value="1"/>
</dbReference>
<dbReference type="AlphaFoldDB" id="A0A2K9NBY1"/>
<dbReference type="Gene3D" id="3.40.190.10">
    <property type="entry name" value="Periplasmic binding protein-like II"/>
    <property type="match status" value="2"/>
</dbReference>
<evidence type="ECO:0000313" key="2">
    <source>
        <dbReference type="EMBL" id="AUN30046.1"/>
    </source>
</evidence>
<dbReference type="PANTHER" id="PTHR35936:SF25">
    <property type="entry name" value="ABC TRANSPORTER SUBSTRATE-BINDING PROTEIN"/>
    <property type="match status" value="1"/>
</dbReference>
<evidence type="ECO:0000313" key="3">
    <source>
        <dbReference type="Proteomes" id="UP000234752"/>
    </source>
</evidence>
<dbReference type="PROSITE" id="PS51257">
    <property type="entry name" value="PROKAR_LIPOPROTEIN"/>
    <property type="match status" value="1"/>
</dbReference>
<dbReference type="RefSeq" id="WP_102111749.1">
    <property type="nucleotide sequence ID" value="NZ_BMGN01000020.1"/>
</dbReference>
<dbReference type="InterPro" id="IPR001638">
    <property type="entry name" value="Solute-binding_3/MltF_N"/>
</dbReference>
<dbReference type="KEGG" id="ncb:C0V82_07245"/>
<evidence type="ECO:0000256" key="1">
    <source>
        <dbReference type="ARBA" id="ARBA00022729"/>
    </source>
</evidence>
<keyword evidence="1" id="KW-0732">Signal</keyword>
<dbReference type="SUPFAM" id="SSF53850">
    <property type="entry name" value="Periplasmic binding protein-like II"/>
    <property type="match status" value="1"/>
</dbReference>
<dbReference type="PANTHER" id="PTHR35936">
    <property type="entry name" value="MEMBRANE-BOUND LYTIC MUREIN TRANSGLYCOSYLASE F"/>
    <property type="match status" value="1"/>
</dbReference>
<accession>A0A2K9NBY1</accession>
<dbReference type="OrthoDB" id="7857781at2"/>
<sequence length="262" mass="28412">MNMPIRPTLAAIAALFVFLVALPAASAGAACHLRIVWTELPPYQTVGADGKPSGIDIELVSEASRRMPCAIDWEFAPRPRALLLVQEGKADAVVGVGRTVEREAFGIFSQPIREGRNVLIVRKGYAAKFPYQNLTSLAASPFRLGVVSGSRYSQEFEDLTRSGALSDNIIPVQNGESAMAMLMRDRIDGFIDGYRIALNRAAQLGLADDIDVHPMFVNEHKAFALFSQAANIDPAIITRFNAVIMGMEADGTITRIISNYGS</sequence>
<dbReference type="Proteomes" id="UP000234752">
    <property type="component" value="Chromosome eg_1"/>
</dbReference>
<protein>
    <submittedName>
        <fullName evidence="2">Uncharacterized protein</fullName>
    </submittedName>
</protein>
<gene>
    <name evidence="2" type="ORF">C0V82_07245</name>
</gene>
<name>A0A2K9NBY1_9PROT</name>
<dbReference type="Pfam" id="PF00497">
    <property type="entry name" value="SBP_bac_3"/>
    <property type="match status" value="1"/>
</dbReference>
<proteinExistence type="predicted"/>
<dbReference type="EMBL" id="CP025611">
    <property type="protein sequence ID" value="AUN30046.1"/>
    <property type="molecule type" value="Genomic_DNA"/>
</dbReference>